<keyword evidence="5" id="KW-0378">Hydrolase</keyword>
<keyword evidence="8" id="KW-0564">Palmitate</keyword>
<dbReference type="GO" id="GO:0016020">
    <property type="term" value="C:membrane"/>
    <property type="evidence" value="ECO:0007669"/>
    <property type="project" value="UniProtKB-SubCell"/>
</dbReference>
<keyword evidence="4" id="KW-0732">Signal</keyword>
<gene>
    <name evidence="11" type="ORF">AKJ17_08895</name>
</gene>
<dbReference type="InterPro" id="IPR052062">
    <property type="entry name" value="Murein_DD/LD_carboxypeptidase"/>
</dbReference>
<evidence type="ECO:0000256" key="4">
    <source>
        <dbReference type="ARBA" id="ARBA00022729"/>
    </source>
</evidence>
<feature type="domain" description="NlpC/P60" evidence="10">
    <location>
        <begin position="50"/>
        <end position="171"/>
    </location>
</feature>
<dbReference type="Gene3D" id="3.90.1720.10">
    <property type="entry name" value="endopeptidase domain like (from Nostoc punctiforme)"/>
    <property type="match status" value="1"/>
</dbReference>
<evidence type="ECO:0000256" key="6">
    <source>
        <dbReference type="ARBA" id="ARBA00022807"/>
    </source>
</evidence>
<dbReference type="Pfam" id="PF00877">
    <property type="entry name" value="NLPC_P60"/>
    <property type="match status" value="1"/>
</dbReference>
<protein>
    <recommendedName>
        <fullName evidence="10">NlpC/P60 domain-containing protein</fullName>
    </recommendedName>
</protein>
<evidence type="ECO:0000256" key="8">
    <source>
        <dbReference type="ARBA" id="ARBA00023139"/>
    </source>
</evidence>
<keyword evidence="6" id="KW-0788">Thiol protease</keyword>
<evidence type="ECO:0000256" key="1">
    <source>
        <dbReference type="ARBA" id="ARBA00004635"/>
    </source>
</evidence>
<dbReference type="PROSITE" id="PS51257">
    <property type="entry name" value="PROKAR_LIPOPROTEIN"/>
    <property type="match status" value="1"/>
</dbReference>
<proteinExistence type="inferred from homology"/>
<name>A0A0M0HPB2_VIBNE</name>
<dbReference type="GO" id="GO:0008234">
    <property type="term" value="F:cysteine-type peptidase activity"/>
    <property type="evidence" value="ECO:0007669"/>
    <property type="project" value="UniProtKB-KW"/>
</dbReference>
<dbReference type="InterPro" id="IPR000064">
    <property type="entry name" value="NLP_P60_dom"/>
</dbReference>
<evidence type="ECO:0000313" key="12">
    <source>
        <dbReference type="Proteomes" id="UP000037515"/>
    </source>
</evidence>
<dbReference type="PANTHER" id="PTHR47360">
    <property type="entry name" value="MUREIN DD-ENDOPEPTIDASE MEPS/MUREIN LD-CARBOXYPEPTIDASE"/>
    <property type="match status" value="1"/>
</dbReference>
<dbReference type="PROSITE" id="PS51935">
    <property type="entry name" value="NLPC_P60"/>
    <property type="match status" value="1"/>
</dbReference>
<dbReference type="AlphaFoldDB" id="A0A0M0HPB2"/>
<evidence type="ECO:0000256" key="7">
    <source>
        <dbReference type="ARBA" id="ARBA00023136"/>
    </source>
</evidence>
<dbReference type="InterPro" id="IPR038765">
    <property type="entry name" value="Papain-like_cys_pep_sf"/>
</dbReference>
<keyword evidence="9" id="KW-0449">Lipoprotein</keyword>
<comment type="subcellular location">
    <subcellularLocation>
        <location evidence="1">Membrane</location>
        <topology evidence="1">Lipid-anchor</topology>
    </subcellularLocation>
</comment>
<dbReference type="PANTHER" id="PTHR47360:SF3">
    <property type="entry name" value="MUREIN DD-ENDOPEPTIDASE MEPS_MUREIN LD-CARBOXYPEPTIDASE"/>
    <property type="match status" value="1"/>
</dbReference>
<dbReference type="EMBL" id="LHPJ01000007">
    <property type="protein sequence ID" value="KOO03463.1"/>
    <property type="molecule type" value="Genomic_DNA"/>
</dbReference>
<dbReference type="OrthoDB" id="9807055at2"/>
<organism evidence="11 12">
    <name type="scientific">Vibrio nereis</name>
    <dbReference type="NCBI Taxonomy" id="693"/>
    <lineage>
        <taxon>Bacteria</taxon>
        <taxon>Pseudomonadati</taxon>
        <taxon>Pseudomonadota</taxon>
        <taxon>Gammaproteobacteria</taxon>
        <taxon>Vibrionales</taxon>
        <taxon>Vibrionaceae</taxon>
        <taxon>Vibrio</taxon>
    </lineage>
</organism>
<keyword evidence="3" id="KW-0645">Protease</keyword>
<evidence type="ECO:0000256" key="5">
    <source>
        <dbReference type="ARBA" id="ARBA00022801"/>
    </source>
</evidence>
<evidence type="ECO:0000313" key="11">
    <source>
        <dbReference type="EMBL" id="KOO03463.1"/>
    </source>
</evidence>
<evidence type="ECO:0000256" key="2">
    <source>
        <dbReference type="ARBA" id="ARBA00007074"/>
    </source>
</evidence>
<dbReference type="STRING" id="693.AKJ17_08895"/>
<dbReference type="GO" id="GO:0006508">
    <property type="term" value="P:proteolysis"/>
    <property type="evidence" value="ECO:0007669"/>
    <property type="project" value="UniProtKB-KW"/>
</dbReference>
<comment type="caution">
    <text evidence="11">The sequence shown here is derived from an EMBL/GenBank/DDBJ whole genome shotgun (WGS) entry which is preliminary data.</text>
</comment>
<evidence type="ECO:0000259" key="10">
    <source>
        <dbReference type="PROSITE" id="PS51935"/>
    </source>
</evidence>
<evidence type="ECO:0000256" key="3">
    <source>
        <dbReference type="ARBA" id="ARBA00022670"/>
    </source>
</evidence>
<dbReference type="PATRIC" id="fig|693.5.peg.1820"/>
<evidence type="ECO:0000256" key="9">
    <source>
        <dbReference type="ARBA" id="ARBA00023288"/>
    </source>
</evidence>
<accession>A0A0M0HPB2</accession>
<dbReference type="Proteomes" id="UP000037515">
    <property type="component" value="Unassembled WGS sequence"/>
</dbReference>
<reference evidence="12" key="1">
    <citation type="submission" date="2015-08" db="EMBL/GenBank/DDBJ databases">
        <title>Vibrio galatheae sp. nov., a novel member of the Vibrionaceae family isolated from the Solomon Islands.</title>
        <authorList>
            <person name="Giubergia S."/>
            <person name="Machado H."/>
            <person name="Mateiu R.V."/>
            <person name="Gram L."/>
        </authorList>
    </citation>
    <scope>NUCLEOTIDE SEQUENCE [LARGE SCALE GENOMIC DNA]</scope>
    <source>
        <strain evidence="12">DSM 19584</strain>
    </source>
</reference>
<comment type="similarity">
    <text evidence="2">Belongs to the peptidase C40 family.</text>
</comment>
<keyword evidence="12" id="KW-1185">Reference proteome</keyword>
<dbReference type="RefSeq" id="WP_053395450.1">
    <property type="nucleotide sequence ID" value="NZ_LHPJ01000007.1"/>
</dbReference>
<sequence>MSVIKRKIRANAFSRIIPASLLLATLIGCSSPESQISQIDVTTPPSAAQLAMKASLMDVYKVWKGVPYRLGGNSFNGIDCSAFVQIAYRDAVKLDVPRTTKMQSAVGEEIDYQDVQIGDLAFFKTARTVRHVGVYIGKKQFMHASTSKGVIISRLDNPYWASKFWHFRRVTSSPGMLTQ</sequence>
<keyword evidence="7" id="KW-0472">Membrane</keyword>
<dbReference type="SUPFAM" id="SSF54001">
    <property type="entry name" value="Cysteine proteinases"/>
    <property type="match status" value="1"/>
</dbReference>